<dbReference type="GO" id="GO:0016567">
    <property type="term" value="P:protein ubiquitination"/>
    <property type="evidence" value="ECO:0007669"/>
    <property type="project" value="InterPro"/>
</dbReference>
<organism evidence="13 14">
    <name type="scientific">Rubus argutus</name>
    <name type="common">Southern blackberry</name>
    <dbReference type="NCBI Taxonomy" id="59490"/>
    <lineage>
        <taxon>Eukaryota</taxon>
        <taxon>Viridiplantae</taxon>
        <taxon>Streptophyta</taxon>
        <taxon>Embryophyta</taxon>
        <taxon>Tracheophyta</taxon>
        <taxon>Spermatophyta</taxon>
        <taxon>Magnoliopsida</taxon>
        <taxon>eudicotyledons</taxon>
        <taxon>Gunneridae</taxon>
        <taxon>Pentapetalae</taxon>
        <taxon>rosids</taxon>
        <taxon>fabids</taxon>
        <taxon>Rosales</taxon>
        <taxon>Rosaceae</taxon>
        <taxon>Rosoideae</taxon>
        <taxon>Rosoideae incertae sedis</taxon>
        <taxon>Rubus</taxon>
    </lineage>
</organism>
<keyword evidence="8" id="KW-0862">Zinc</keyword>
<keyword evidence="6 9" id="KW-0863">Zinc-finger</keyword>
<evidence type="ECO:0000256" key="10">
    <source>
        <dbReference type="SAM" id="MobiDB-lite"/>
    </source>
</evidence>
<evidence type="ECO:0000256" key="7">
    <source>
        <dbReference type="ARBA" id="ARBA00022786"/>
    </source>
</evidence>
<dbReference type="InterPro" id="IPR001841">
    <property type="entry name" value="Znf_RING"/>
</dbReference>
<dbReference type="PANTHER" id="PTHR46913">
    <property type="entry name" value="RING-H2 FINGER PROTEIN ATL16"/>
    <property type="match status" value="1"/>
</dbReference>
<dbReference type="InterPro" id="IPR044600">
    <property type="entry name" value="ATL1/ATL16-like"/>
</dbReference>
<comment type="caution">
    <text evidence="13">The sequence shown here is derived from an EMBL/GenBank/DDBJ whole genome shotgun (WGS) entry which is preliminary data.</text>
</comment>
<comment type="catalytic activity">
    <reaction evidence="1">
        <text>S-ubiquitinyl-[E2 ubiquitin-conjugating enzyme]-L-cysteine + [acceptor protein]-L-lysine = [E2 ubiquitin-conjugating enzyme]-L-cysteine + N(6)-ubiquitinyl-[acceptor protein]-L-lysine.</text>
        <dbReference type="EC" id="2.3.2.27"/>
    </reaction>
</comment>
<dbReference type="GO" id="GO:0008270">
    <property type="term" value="F:zinc ion binding"/>
    <property type="evidence" value="ECO:0007669"/>
    <property type="project" value="UniProtKB-KW"/>
</dbReference>
<evidence type="ECO:0000256" key="2">
    <source>
        <dbReference type="ARBA" id="ARBA00004906"/>
    </source>
</evidence>
<evidence type="ECO:0000256" key="9">
    <source>
        <dbReference type="PROSITE-ProRule" id="PRU00175"/>
    </source>
</evidence>
<accession>A0AAW1WQS1</accession>
<feature type="compositionally biased region" description="Low complexity" evidence="10">
    <location>
        <begin position="238"/>
        <end position="250"/>
    </location>
</feature>
<dbReference type="Proteomes" id="UP001457282">
    <property type="component" value="Unassembled WGS sequence"/>
</dbReference>
<dbReference type="SUPFAM" id="SSF57850">
    <property type="entry name" value="RING/U-box"/>
    <property type="match status" value="1"/>
</dbReference>
<evidence type="ECO:0000313" key="14">
    <source>
        <dbReference type="Proteomes" id="UP001457282"/>
    </source>
</evidence>
<keyword evidence="11" id="KW-1133">Transmembrane helix</keyword>
<dbReference type="SMART" id="SM00184">
    <property type="entry name" value="RING"/>
    <property type="match status" value="1"/>
</dbReference>
<dbReference type="AlphaFoldDB" id="A0AAW1WQS1"/>
<sequence length="276" mass="31052">MGLPDQTQTTSSTTTSQSHLYPQALQLKLYQAFIFSIPILFSIILFLLFYLFYLKRRASTLSSSPPILIRRRNHNQASASYTPYVSSPCLMDFKGELKEKLQIILFDEELRKKDSQCCVCLGEFEMEEELLQVQSCKHVFHVDCIHHWLHNNTTCPLCRCSVIPISISSKLDNNNNNNPAVLPISNTAPAEPVVQLQQQHSIIVSRHSPGIVSLELHQHDQQLQQMVDDNGATPVEESPSSSTDSGTSLRDSGELCYGANQDLRDSVTIHIQTHDS</sequence>
<reference evidence="13 14" key="1">
    <citation type="journal article" date="2023" name="G3 (Bethesda)">
        <title>A chromosome-length genome assembly and annotation of blackberry (Rubus argutus, cv. 'Hillquist').</title>
        <authorList>
            <person name="Bruna T."/>
            <person name="Aryal R."/>
            <person name="Dudchenko O."/>
            <person name="Sargent D.J."/>
            <person name="Mead D."/>
            <person name="Buti M."/>
            <person name="Cavallini A."/>
            <person name="Hytonen T."/>
            <person name="Andres J."/>
            <person name="Pham M."/>
            <person name="Weisz D."/>
            <person name="Mascagni F."/>
            <person name="Usai G."/>
            <person name="Natali L."/>
            <person name="Bassil N."/>
            <person name="Fernandez G.E."/>
            <person name="Lomsadze A."/>
            <person name="Armour M."/>
            <person name="Olukolu B."/>
            <person name="Poorten T."/>
            <person name="Britton C."/>
            <person name="Davik J."/>
            <person name="Ashrafi H."/>
            <person name="Aiden E.L."/>
            <person name="Borodovsky M."/>
            <person name="Worthington M."/>
        </authorList>
    </citation>
    <scope>NUCLEOTIDE SEQUENCE [LARGE SCALE GENOMIC DNA]</scope>
    <source>
        <strain evidence="13">PI 553951</strain>
    </source>
</reference>
<dbReference type="EC" id="2.3.2.27" evidence="3"/>
<evidence type="ECO:0000256" key="8">
    <source>
        <dbReference type="ARBA" id="ARBA00022833"/>
    </source>
</evidence>
<evidence type="ECO:0000256" key="1">
    <source>
        <dbReference type="ARBA" id="ARBA00000900"/>
    </source>
</evidence>
<keyword evidence="11" id="KW-0812">Transmembrane</keyword>
<name>A0AAW1WQS1_RUBAR</name>
<evidence type="ECO:0000256" key="11">
    <source>
        <dbReference type="SAM" id="Phobius"/>
    </source>
</evidence>
<comment type="pathway">
    <text evidence="2">Protein modification; protein ubiquitination.</text>
</comment>
<protein>
    <recommendedName>
        <fullName evidence="3">RING-type E3 ubiquitin transferase</fullName>
        <ecNumber evidence="3">2.3.2.27</ecNumber>
    </recommendedName>
</protein>
<feature type="region of interest" description="Disordered" evidence="10">
    <location>
        <begin position="231"/>
        <end position="254"/>
    </location>
</feature>
<dbReference type="EMBL" id="JBEDUW010000005">
    <property type="protein sequence ID" value="KAK9926346.1"/>
    <property type="molecule type" value="Genomic_DNA"/>
</dbReference>
<feature type="domain" description="RING-type" evidence="12">
    <location>
        <begin position="117"/>
        <end position="159"/>
    </location>
</feature>
<keyword evidence="14" id="KW-1185">Reference proteome</keyword>
<keyword evidence="11" id="KW-0472">Membrane</keyword>
<evidence type="ECO:0000256" key="5">
    <source>
        <dbReference type="ARBA" id="ARBA00022723"/>
    </source>
</evidence>
<dbReference type="Gene3D" id="3.30.40.10">
    <property type="entry name" value="Zinc/RING finger domain, C3HC4 (zinc finger)"/>
    <property type="match status" value="1"/>
</dbReference>
<keyword evidence="5" id="KW-0479">Metal-binding</keyword>
<evidence type="ECO:0000259" key="12">
    <source>
        <dbReference type="PROSITE" id="PS50089"/>
    </source>
</evidence>
<evidence type="ECO:0000256" key="6">
    <source>
        <dbReference type="ARBA" id="ARBA00022771"/>
    </source>
</evidence>
<gene>
    <name evidence="13" type="ORF">M0R45_023583</name>
</gene>
<feature type="transmembrane region" description="Helical" evidence="11">
    <location>
        <begin position="29"/>
        <end position="53"/>
    </location>
</feature>
<evidence type="ECO:0000256" key="3">
    <source>
        <dbReference type="ARBA" id="ARBA00012483"/>
    </source>
</evidence>
<dbReference type="CDD" id="cd16461">
    <property type="entry name" value="RING-H2_EL5-like"/>
    <property type="match status" value="1"/>
</dbReference>
<proteinExistence type="predicted"/>
<dbReference type="Pfam" id="PF13639">
    <property type="entry name" value="zf-RING_2"/>
    <property type="match status" value="1"/>
</dbReference>
<evidence type="ECO:0000256" key="4">
    <source>
        <dbReference type="ARBA" id="ARBA00022679"/>
    </source>
</evidence>
<dbReference type="PROSITE" id="PS50089">
    <property type="entry name" value="ZF_RING_2"/>
    <property type="match status" value="1"/>
</dbReference>
<keyword evidence="4" id="KW-0808">Transferase</keyword>
<keyword evidence="7" id="KW-0833">Ubl conjugation pathway</keyword>
<evidence type="ECO:0000313" key="13">
    <source>
        <dbReference type="EMBL" id="KAK9926346.1"/>
    </source>
</evidence>
<dbReference type="PANTHER" id="PTHR46913:SF23">
    <property type="entry name" value="E3 UBIQUITIN-PROTEIN LIGASE RHA4A-RELATED"/>
    <property type="match status" value="1"/>
</dbReference>
<dbReference type="GO" id="GO:0061630">
    <property type="term" value="F:ubiquitin protein ligase activity"/>
    <property type="evidence" value="ECO:0007669"/>
    <property type="project" value="UniProtKB-EC"/>
</dbReference>
<dbReference type="InterPro" id="IPR013083">
    <property type="entry name" value="Znf_RING/FYVE/PHD"/>
</dbReference>